<keyword evidence="5 13" id="KW-0863">Zinc-finger</keyword>
<dbReference type="SMART" id="SM00248">
    <property type="entry name" value="ANK"/>
    <property type="match status" value="3"/>
</dbReference>
<keyword evidence="9 12" id="KW-0040">ANK repeat</keyword>
<dbReference type="GO" id="GO:0042742">
    <property type="term" value="P:defense response to bacterium"/>
    <property type="evidence" value="ECO:0007669"/>
    <property type="project" value="UniProtKB-ARBA"/>
</dbReference>
<feature type="domain" description="BTB" evidence="14">
    <location>
        <begin position="55"/>
        <end position="120"/>
    </location>
</feature>
<dbReference type="InterPro" id="IPR011333">
    <property type="entry name" value="SKP1/BTB/POZ_sf"/>
</dbReference>
<dbReference type="Gene3D" id="3.30.710.10">
    <property type="entry name" value="Potassium Channel Kv1.1, Chain A"/>
    <property type="match status" value="1"/>
</dbReference>
<dbReference type="PANTHER" id="PTHR46475">
    <property type="entry name" value="REGULATORY PROTEIN NPR3"/>
    <property type="match status" value="1"/>
</dbReference>
<dbReference type="PROSITE" id="PS50297">
    <property type="entry name" value="ANK_REP_REGION"/>
    <property type="match status" value="1"/>
</dbReference>
<feature type="repeat" description="ANK" evidence="12">
    <location>
        <begin position="319"/>
        <end position="351"/>
    </location>
</feature>
<dbReference type="InterPro" id="IPR002110">
    <property type="entry name" value="Ankyrin_rpt"/>
</dbReference>
<feature type="domain" description="C2HC NPR-type" evidence="15">
    <location>
        <begin position="132"/>
        <end position="146"/>
    </location>
</feature>
<sequence>MVLDGIMENANEKSASLSFDSSYPTCWSTNQSTGTCDLDNLNLWMQSSNPKETWLEAEIVVEGKSVAVNRSILSERSQFFRRLFNLRNDWKPKYLLTDLVPHGKVGYEAFNDTLHYIYTGIRYAHDVCPPEVSTCVDDACAHVACRPAINYAIELMYASAAFQMTELVSEFQYWLMGMVGKALAEDVIPILVAAFHCQLNMLRSYCIQRIAGSNLDNVCLEKELPDEVSSEIKSLRVKSNQESEANIAEVDPMHAKIVRRIHKALDSDDVELLKLLLDVSNVTLDDAYALHYAAAYCSPKVFKEVLNMDSAGLNLKDARGRAVLHVAARRNEPEVMVTLLSKGACASETTSDGQTAVAICRRMTRRKDYLEATKQGQGTNKDRLCIDVLEREMRRNSMSENLAMSSEVMDDDFQWKLNYLEKKVAFVRLFPSEARVAMEIAGAVTATGLSALGQKGLSGNLKEIDLNETPSMQAKSRQLRLLTLRKSAAISFFSSTTSFQQYPPSFLSHQLYSL</sequence>
<dbReference type="InterPro" id="IPR000210">
    <property type="entry name" value="BTB/POZ_dom"/>
</dbReference>
<dbReference type="PROSITE" id="PS50097">
    <property type="entry name" value="BTB"/>
    <property type="match status" value="1"/>
</dbReference>
<dbReference type="Pfam" id="PF00651">
    <property type="entry name" value="BTB"/>
    <property type="match status" value="1"/>
</dbReference>
<evidence type="ECO:0000256" key="1">
    <source>
        <dbReference type="ARBA" id="ARBA00004123"/>
    </source>
</evidence>
<evidence type="ECO:0000259" key="14">
    <source>
        <dbReference type="PROSITE" id="PS50097"/>
    </source>
</evidence>
<dbReference type="SUPFAM" id="SSF54695">
    <property type="entry name" value="POZ domain"/>
    <property type="match status" value="1"/>
</dbReference>
<dbReference type="SUPFAM" id="SSF48403">
    <property type="entry name" value="Ankyrin repeat"/>
    <property type="match status" value="1"/>
</dbReference>
<dbReference type="AlphaFoldDB" id="V4VD78"/>
<evidence type="ECO:0000256" key="4">
    <source>
        <dbReference type="ARBA" id="ARBA00022737"/>
    </source>
</evidence>
<dbReference type="InParanoid" id="V4VD78"/>
<dbReference type="PROSITE" id="PS52046">
    <property type="entry name" value="ZF_C2HC_NPR"/>
    <property type="match status" value="1"/>
</dbReference>
<comment type="pathway">
    <text evidence="2">Protein modification; protein ubiquitination.</text>
</comment>
<name>V4VD78_CITCL</name>
<dbReference type="EMBL" id="KI536726">
    <property type="protein sequence ID" value="ESR50334.1"/>
    <property type="molecule type" value="Genomic_DNA"/>
</dbReference>
<evidence type="ECO:0000256" key="11">
    <source>
        <dbReference type="ARBA" id="ARBA00044947"/>
    </source>
</evidence>
<keyword evidence="6" id="KW-0833">Ubl conjugation pathway</keyword>
<dbReference type="KEGG" id="cic:CICLE_v10031258mg"/>
<evidence type="ECO:0000256" key="8">
    <source>
        <dbReference type="ARBA" id="ARBA00022833"/>
    </source>
</evidence>
<dbReference type="UniPathway" id="UPA00143"/>
<dbReference type="GO" id="GO:0045087">
    <property type="term" value="P:innate immune response"/>
    <property type="evidence" value="ECO:0007669"/>
    <property type="project" value="UniProtKB-ARBA"/>
</dbReference>
<dbReference type="STRING" id="85681.V4VD78"/>
<evidence type="ECO:0000313" key="17">
    <source>
        <dbReference type="Proteomes" id="UP000030687"/>
    </source>
</evidence>
<dbReference type="GO" id="GO:0008270">
    <property type="term" value="F:zinc ion binding"/>
    <property type="evidence" value="ECO:0007669"/>
    <property type="project" value="UniProtKB-KW"/>
</dbReference>
<evidence type="ECO:0000256" key="12">
    <source>
        <dbReference type="PROSITE-ProRule" id="PRU00023"/>
    </source>
</evidence>
<dbReference type="InterPro" id="IPR044292">
    <property type="entry name" value="NPR"/>
</dbReference>
<dbReference type="GO" id="GO:0009862">
    <property type="term" value="P:systemic acquired resistance, salicylic acid mediated signaling pathway"/>
    <property type="evidence" value="ECO:0007669"/>
    <property type="project" value="InterPro"/>
</dbReference>
<protein>
    <recommendedName>
        <fullName evidence="18">BTB domain-containing protein</fullName>
    </recommendedName>
</protein>
<comment type="caution">
    <text evidence="13">Lacks conserved residue(s) required for the propagation of feature annotation.</text>
</comment>
<dbReference type="SMART" id="SM00225">
    <property type="entry name" value="BTB"/>
    <property type="match status" value="1"/>
</dbReference>
<dbReference type="InterPro" id="IPR036770">
    <property type="entry name" value="Ankyrin_rpt-contain_sf"/>
</dbReference>
<keyword evidence="17" id="KW-1185">Reference proteome</keyword>
<keyword evidence="10" id="KW-0539">Nucleus</keyword>
<evidence type="ECO:0000259" key="15">
    <source>
        <dbReference type="PROSITE" id="PS52046"/>
    </source>
</evidence>
<dbReference type="GO" id="GO:0016567">
    <property type="term" value="P:protein ubiquitination"/>
    <property type="evidence" value="ECO:0007669"/>
    <property type="project" value="UniProtKB-UniPathway"/>
</dbReference>
<gene>
    <name evidence="16" type="ORF">CICLE_v10031258mg</name>
</gene>
<proteinExistence type="inferred from homology"/>
<dbReference type="GO" id="GO:0050832">
    <property type="term" value="P:defense response to fungus"/>
    <property type="evidence" value="ECO:0007669"/>
    <property type="project" value="TreeGrafter"/>
</dbReference>
<evidence type="ECO:0000256" key="13">
    <source>
        <dbReference type="PROSITE-ProRule" id="PRU01391"/>
    </source>
</evidence>
<evidence type="ECO:0000313" key="16">
    <source>
        <dbReference type="EMBL" id="ESR50334.1"/>
    </source>
</evidence>
<organism evidence="16 17">
    <name type="scientific">Citrus clementina</name>
    <name type="common">Clementine</name>
    <name type="synonym">Citrus deliciosa x Citrus sinensis</name>
    <dbReference type="NCBI Taxonomy" id="85681"/>
    <lineage>
        <taxon>Eukaryota</taxon>
        <taxon>Viridiplantae</taxon>
        <taxon>Streptophyta</taxon>
        <taxon>Embryophyta</taxon>
        <taxon>Tracheophyta</taxon>
        <taxon>Spermatophyta</taxon>
        <taxon>Magnoliopsida</taxon>
        <taxon>eudicotyledons</taxon>
        <taxon>Gunneridae</taxon>
        <taxon>Pentapetalae</taxon>
        <taxon>rosids</taxon>
        <taxon>malvids</taxon>
        <taxon>Sapindales</taxon>
        <taxon>Rutaceae</taxon>
        <taxon>Aurantioideae</taxon>
        <taxon>Citrus</taxon>
    </lineage>
</organism>
<evidence type="ECO:0000256" key="9">
    <source>
        <dbReference type="ARBA" id="ARBA00023043"/>
    </source>
</evidence>
<dbReference type="Proteomes" id="UP000030687">
    <property type="component" value="Unassembled WGS sequence"/>
</dbReference>
<evidence type="ECO:0000256" key="5">
    <source>
        <dbReference type="ARBA" id="ARBA00022771"/>
    </source>
</evidence>
<dbReference type="InterPro" id="IPR024228">
    <property type="entry name" value="NPR_central_dom"/>
</dbReference>
<evidence type="ECO:0000256" key="10">
    <source>
        <dbReference type="ARBA" id="ARBA00023242"/>
    </source>
</evidence>
<keyword evidence="4" id="KW-0677">Repeat</keyword>
<dbReference type="Gene3D" id="1.25.40.20">
    <property type="entry name" value="Ankyrin repeat-containing domain"/>
    <property type="match status" value="1"/>
</dbReference>
<reference evidence="16 17" key="1">
    <citation type="submission" date="2013-10" db="EMBL/GenBank/DDBJ databases">
        <authorList>
            <consortium name="International Citrus Genome Consortium"/>
            <person name="Jenkins J."/>
            <person name="Schmutz J."/>
            <person name="Prochnik S."/>
            <person name="Rokhsar D."/>
            <person name="Gmitter F."/>
            <person name="Ollitrault P."/>
            <person name="Machado M."/>
            <person name="Talon M."/>
            <person name="Wincker P."/>
            <person name="Jaillon O."/>
            <person name="Morgante M."/>
        </authorList>
    </citation>
    <scope>NUCLEOTIDE SEQUENCE</scope>
    <source>
        <strain evidence="17">cv. Clemenules</strain>
    </source>
</reference>
<dbReference type="PANTHER" id="PTHR46475:SF7">
    <property type="entry name" value="REGULATORY PROTEIN, PUTATIVE-RELATED"/>
    <property type="match status" value="1"/>
</dbReference>
<comment type="subcellular location">
    <subcellularLocation>
        <location evidence="1">Nucleus</location>
    </subcellularLocation>
</comment>
<evidence type="ECO:0000256" key="7">
    <source>
        <dbReference type="ARBA" id="ARBA00022821"/>
    </source>
</evidence>
<dbReference type="GO" id="GO:0031347">
    <property type="term" value="P:regulation of defense response"/>
    <property type="evidence" value="ECO:0007669"/>
    <property type="project" value="UniProtKB-ARBA"/>
</dbReference>
<keyword evidence="7" id="KW-0611">Plant defense</keyword>
<dbReference type="eggNOG" id="KOG0504">
    <property type="taxonomic scope" value="Eukaryota"/>
</dbReference>
<dbReference type="GO" id="GO:2000022">
    <property type="term" value="P:regulation of jasmonic acid mediated signaling pathway"/>
    <property type="evidence" value="ECO:0007669"/>
    <property type="project" value="InterPro"/>
</dbReference>
<comment type="similarity">
    <text evidence="11">Belongs to the plant 'ANKYRIN-BTB/POZ' family. 'NPR1-like' subfamily.</text>
</comment>
<dbReference type="Pfam" id="PF11900">
    <property type="entry name" value="DUF3420"/>
    <property type="match status" value="1"/>
</dbReference>
<dbReference type="GO" id="GO:2000031">
    <property type="term" value="P:regulation of salicylic acid mediated signaling pathway"/>
    <property type="evidence" value="ECO:0007669"/>
    <property type="project" value="InterPro"/>
</dbReference>
<dbReference type="GO" id="GO:0005634">
    <property type="term" value="C:nucleus"/>
    <property type="evidence" value="ECO:0007669"/>
    <property type="project" value="UniProtKB-SubCell"/>
</dbReference>
<evidence type="ECO:0000256" key="2">
    <source>
        <dbReference type="ARBA" id="ARBA00004906"/>
    </source>
</evidence>
<dbReference type="Gramene" id="ESR50334">
    <property type="protein sequence ID" value="ESR50334"/>
    <property type="gene ID" value="CICLE_v10031258mg"/>
</dbReference>
<keyword evidence="3" id="KW-0479">Metal-binding</keyword>
<dbReference type="InterPro" id="IPR021094">
    <property type="entry name" value="NPR1/NIM1-like_C"/>
</dbReference>
<evidence type="ECO:0008006" key="18">
    <source>
        <dbReference type="Google" id="ProtNLM"/>
    </source>
</evidence>
<accession>V4VD78</accession>
<evidence type="ECO:0000256" key="3">
    <source>
        <dbReference type="ARBA" id="ARBA00022723"/>
    </source>
</evidence>
<dbReference type="InterPro" id="IPR057250">
    <property type="entry name" value="Znf_C2HC_NPR-type"/>
</dbReference>
<dbReference type="Pfam" id="PF12796">
    <property type="entry name" value="Ank_2"/>
    <property type="match status" value="1"/>
</dbReference>
<evidence type="ECO:0000256" key="6">
    <source>
        <dbReference type="ARBA" id="ARBA00022786"/>
    </source>
</evidence>
<keyword evidence="8" id="KW-0862">Zinc</keyword>
<dbReference type="PROSITE" id="PS50088">
    <property type="entry name" value="ANK_REPEAT"/>
    <property type="match status" value="1"/>
</dbReference>
<dbReference type="Pfam" id="PF12313">
    <property type="entry name" value="NPR1_like_C"/>
    <property type="match status" value="1"/>
</dbReference>